<dbReference type="Gene3D" id="1.10.510.10">
    <property type="entry name" value="Transferase(Phosphotransferase) domain 1"/>
    <property type="match status" value="1"/>
</dbReference>
<evidence type="ECO:0000256" key="1">
    <source>
        <dbReference type="SAM" id="Coils"/>
    </source>
</evidence>
<dbReference type="STRING" id="50429.A0A2B4RWX5"/>
<keyword evidence="1" id="KW-0175">Coiled coil</keyword>
<dbReference type="PROSITE" id="PS50011">
    <property type="entry name" value="PROTEIN_KINASE_DOM"/>
    <property type="match status" value="1"/>
</dbReference>
<proteinExistence type="predicted"/>
<dbReference type="InterPro" id="IPR008266">
    <property type="entry name" value="Tyr_kinase_AS"/>
</dbReference>
<keyword evidence="4" id="KW-0808">Transferase</keyword>
<dbReference type="InterPro" id="IPR036859">
    <property type="entry name" value="CAP-Gly_dom_sf"/>
</dbReference>
<dbReference type="SUPFAM" id="SSF74924">
    <property type="entry name" value="Cap-Gly domain"/>
    <property type="match status" value="1"/>
</dbReference>
<gene>
    <name evidence="4" type="primary">HT1</name>
    <name evidence="4" type="ORF">AWC38_SpisGene13836</name>
</gene>
<name>A0A2B4RWX5_STYPI</name>
<dbReference type="OrthoDB" id="10559202at2759"/>
<keyword evidence="5" id="KW-1185">Reference proteome</keyword>
<accession>A0A2B4RWX5</accession>
<dbReference type="InterPro" id="IPR000719">
    <property type="entry name" value="Prot_kinase_dom"/>
</dbReference>
<dbReference type="InterPro" id="IPR050167">
    <property type="entry name" value="Ser_Thr_protein_kinase"/>
</dbReference>
<feature type="coiled-coil region" evidence="1">
    <location>
        <begin position="307"/>
        <end position="401"/>
    </location>
</feature>
<dbReference type="PROSITE" id="PS00109">
    <property type="entry name" value="PROTEIN_KINASE_TYR"/>
    <property type="match status" value="1"/>
</dbReference>
<dbReference type="Pfam" id="PF00069">
    <property type="entry name" value="Pkinase"/>
    <property type="match status" value="1"/>
</dbReference>
<feature type="compositionally biased region" description="Polar residues" evidence="2">
    <location>
        <begin position="281"/>
        <end position="290"/>
    </location>
</feature>
<dbReference type="GO" id="GO:0005524">
    <property type="term" value="F:ATP binding"/>
    <property type="evidence" value="ECO:0007669"/>
    <property type="project" value="InterPro"/>
</dbReference>
<organism evidence="4 5">
    <name type="scientific">Stylophora pistillata</name>
    <name type="common">Smooth cauliflower coral</name>
    <dbReference type="NCBI Taxonomy" id="50429"/>
    <lineage>
        <taxon>Eukaryota</taxon>
        <taxon>Metazoa</taxon>
        <taxon>Cnidaria</taxon>
        <taxon>Anthozoa</taxon>
        <taxon>Hexacorallia</taxon>
        <taxon>Scleractinia</taxon>
        <taxon>Astrocoeniina</taxon>
        <taxon>Pocilloporidae</taxon>
        <taxon>Stylophora</taxon>
    </lineage>
</organism>
<reference evidence="5" key="1">
    <citation type="journal article" date="2017" name="bioRxiv">
        <title>Comparative analysis of the genomes of Stylophora pistillata and Acropora digitifera provides evidence for extensive differences between species of corals.</title>
        <authorList>
            <person name="Voolstra C.R."/>
            <person name="Li Y."/>
            <person name="Liew Y.J."/>
            <person name="Baumgarten S."/>
            <person name="Zoccola D."/>
            <person name="Flot J.-F."/>
            <person name="Tambutte S."/>
            <person name="Allemand D."/>
            <person name="Aranda M."/>
        </authorList>
    </citation>
    <scope>NUCLEOTIDE SEQUENCE [LARGE SCALE GENOMIC DNA]</scope>
</reference>
<keyword evidence="4" id="KW-0418">Kinase</keyword>
<evidence type="ECO:0000256" key="2">
    <source>
        <dbReference type="SAM" id="MobiDB-lite"/>
    </source>
</evidence>
<feature type="domain" description="Protein kinase" evidence="3">
    <location>
        <begin position="452"/>
        <end position="739"/>
    </location>
</feature>
<dbReference type="GO" id="GO:0004672">
    <property type="term" value="F:protein kinase activity"/>
    <property type="evidence" value="ECO:0007669"/>
    <property type="project" value="InterPro"/>
</dbReference>
<feature type="compositionally biased region" description="Acidic residues" evidence="2">
    <location>
        <begin position="122"/>
        <end position="149"/>
    </location>
</feature>
<dbReference type="InterPro" id="IPR000938">
    <property type="entry name" value="CAP-Gly_domain"/>
</dbReference>
<dbReference type="AlphaFoldDB" id="A0A2B4RWX5"/>
<dbReference type="PANTHER" id="PTHR23257">
    <property type="entry name" value="SERINE-THREONINE PROTEIN KINASE"/>
    <property type="match status" value="1"/>
</dbReference>
<evidence type="ECO:0000313" key="5">
    <source>
        <dbReference type="Proteomes" id="UP000225706"/>
    </source>
</evidence>
<evidence type="ECO:0000313" key="4">
    <source>
        <dbReference type="EMBL" id="PFX21666.1"/>
    </source>
</evidence>
<sequence length="739" mass="86643">MSLNDPRSGEHNPDLKSRLSRFSRFFRGKGVKKEKIDPELEVNQRVVTFIEDDVSRGTIRHIGEEKDSNGIVQKILGLEMDKMISIGGCGRRNGRRLFSCEEGFSLFIPVESVMLEREFDAEPEALETPEEEEEESSEEFDSQSDDDSSEMGIDKVSVERKLEVEQDHCTPSNPQEEEYREWKEYWKMQSTTLQEGMTNCKVESDHVWDETVTLYGQLVEQSITVSSESLAQGLTGSGTDLDEETKHQNNEVLELQVKEEQLVKEEQEAVPSKALQDGEKQQNNALGQTKNAEEDLKISQDDFSITAVRLHEAEEEEERRVENLSTDLSETEQRLRKELIRTEIRVVLLNNQLMIKQQQVKNFQRKVETMEQQLTVREHQKETFRTQRDKEQRLLEELNEKETTEILLRKQLRGKDCLEVSLRRQLSEKGQQLEEKDKGDETLREEFREMEGRLREEITEKDARQVVLCEQFKEKDQQLKEMKQQLTATEEREEDLKTQIRNVEEQLRKNEDRVENLRTNLRDAEQRLTQNEAQEENLRSILKLTEERMREELAEKETRETELCEQLRENEKRTLDLQRRLSEMEQQLEIAIISLDVAQALNYLHQKKPFPIFHRDVSSGNVLLWRQDDQWRGKVSDYGSAKFEEQFMSIGPGCFAYSAPEVQRPANQTAKIDVYSFGVLLCEMCIQTFPDYQNRERQIALVKDRVLQDLVRRCLLSDPSERPDMTEIVSTLEQFNETL</sequence>
<dbReference type="Gene3D" id="2.30.30.190">
    <property type="entry name" value="CAP Gly-rich-like domain"/>
    <property type="match status" value="1"/>
</dbReference>
<evidence type="ECO:0000259" key="3">
    <source>
        <dbReference type="PROSITE" id="PS50011"/>
    </source>
</evidence>
<feature type="region of interest" description="Disordered" evidence="2">
    <location>
        <begin position="264"/>
        <end position="295"/>
    </location>
</feature>
<comment type="caution">
    <text evidence="4">The sequence shown here is derived from an EMBL/GenBank/DDBJ whole genome shotgun (WGS) entry which is preliminary data.</text>
</comment>
<protein>
    <submittedName>
        <fullName evidence="4">Serine/threonine-protein kinase HT1</fullName>
    </submittedName>
</protein>
<dbReference type="Pfam" id="PF01302">
    <property type="entry name" value="CAP_GLY"/>
    <property type="match status" value="1"/>
</dbReference>
<dbReference type="Proteomes" id="UP000225706">
    <property type="component" value="Unassembled WGS sequence"/>
</dbReference>
<dbReference type="InterPro" id="IPR011009">
    <property type="entry name" value="Kinase-like_dom_sf"/>
</dbReference>
<dbReference type="SUPFAM" id="SSF56112">
    <property type="entry name" value="Protein kinase-like (PK-like)"/>
    <property type="match status" value="1"/>
</dbReference>
<dbReference type="EMBL" id="LSMT01000267">
    <property type="protein sequence ID" value="PFX21666.1"/>
    <property type="molecule type" value="Genomic_DNA"/>
</dbReference>
<feature type="coiled-coil region" evidence="1">
    <location>
        <begin position="469"/>
        <end position="587"/>
    </location>
</feature>
<feature type="region of interest" description="Disordered" evidence="2">
    <location>
        <begin position="122"/>
        <end position="152"/>
    </location>
</feature>